<organism evidence="1 2">
    <name type="scientific">Durusdinium trenchii</name>
    <dbReference type="NCBI Taxonomy" id="1381693"/>
    <lineage>
        <taxon>Eukaryota</taxon>
        <taxon>Sar</taxon>
        <taxon>Alveolata</taxon>
        <taxon>Dinophyceae</taxon>
        <taxon>Suessiales</taxon>
        <taxon>Symbiodiniaceae</taxon>
        <taxon>Durusdinium</taxon>
    </lineage>
</organism>
<evidence type="ECO:0000313" key="1">
    <source>
        <dbReference type="EMBL" id="CAK8996617.1"/>
    </source>
</evidence>
<protein>
    <submittedName>
        <fullName evidence="1">Uncharacterized protein</fullName>
    </submittedName>
</protein>
<dbReference type="Proteomes" id="UP001642484">
    <property type="component" value="Unassembled WGS sequence"/>
</dbReference>
<reference evidence="1 2" key="1">
    <citation type="submission" date="2024-02" db="EMBL/GenBank/DDBJ databases">
        <authorList>
            <person name="Chen Y."/>
            <person name="Shah S."/>
            <person name="Dougan E. K."/>
            <person name="Thang M."/>
            <person name="Chan C."/>
        </authorList>
    </citation>
    <scope>NUCLEOTIDE SEQUENCE [LARGE SCALE GENOMIC DNA]</scope>
</reference>
<name>A0ABP0I3Q1_9DINO</name>
<evidence type="ECO:0000313" key="2">
    <source>
        <dbReference type="Proteomes" id="UP001642484"/>
    </source>
</evidence>
<keyword evidence="2" id="KW-1185">Reference proteome</keyword>
<proteinExistence type="predicted"/>
<gene>
    <name evidence="1" type="ORF">CCMP2556_LOCUS4533</name>
</gene>
<dbReference type="PANTHER" id="PTHR11132">
    <property type="entry name" value="SOLUTE CARRIER FAMILY 35"/>
    <property type="match status" value="1"/>
</dbReference>
<dbReference type="InterPro" id="IPR050186">
    <property type="entry name" value="TPT_transporter"/>
</dbReference>
<dbReference type="EMBL" id="CAXAMN010001872">
    <property type="protein sequence ID" value="CAK8996617.1"/>
    <property type="molecule type" value="Genomic_DNA"/>
</dbReference>
<accession>A0ABP0I3Q1</accession>
<sequence length="317" mass="35337">MTRKEEQMEMALATTIYCLVSSGMMLSNKLAIRDFPLECSLVWVQLFFTAVFLVAFALPYVHIGSYRDFFRWSLVAPMYTGMLLTSILALKNAPMSLVIVLRNASPLGTLIFERFYPDPLRVSWMMLLSMMCMLAGAMIYMSDRPEPFNWRGVWWVVLNSALAVVDRLLQRLLLSKDQYPVDISNSGITLINNVIGMVPVGFVVIMNGELNALPAAVAHLDGWGKMNIFITCVLGLAISYTSIWAQSLITATSFLVMTNANKFLIIIFEAWGGMFGMSNVQVLGASMTIVGCIVYGKARKDIEMEGERSQLLPTKCG</sequence>
<comment type="caution">
    <text evidence="1">The sequence shown here is derived from an EMBL/GenBank/DDBJ whole genome shotgun (WGS) entry which is preliminary data.</text>
</comment>